<evidence type="ECO:0000256" key="1">
    <source>
        <dbReference type="ARBA" id="ARBA00022491"/>
    </source>
</evidence>
<dbReference type="InterPro" id="IPR023772">
    <property type="entry name" value="DNA-bd_HTH_TetR-type_CS"/>
</dbReference>
<dbReference type="PRINTS" id="PR00455">
    <property type="entry name" value="HTHTETR"/>
</dbReference>
<dbReference type="InterPro" id="IPR001647">
    <property type="entry name" value="HTH_TetR"/>
</dbReference>
<proteinExistence type="predicted"/>
<evidence type="ECO:0000256" key="4">
    <source>
        <dbReference type="ARBA" id="ARBA00023163"/>
    </source>
</evidence>
<reference evidence="8" key="1">
    <citation type="submission" date="2015-10" db="EMBL/GenBank/DDBJ databases">
        <authorList>
            <person name="Gilbert D.G."/>
        </authorList>
    </citation>
    <scope>NUCLEOTIDE SEQUENCE</scope>
    <source>
        <strain evidence="8">Phyl III-seqv23</strain>
    </source>
</reference>
<evidence type="ECO:0000259" key="7">
    <source>
        <dbReference type="PROSITE" id="PS50977"/>
    </source>
</evidence>
<dbReference type="GO" id="GO:0000976">
    <property type="term" value="F:transcription cis-regulatory region binding"/>
    <property type="evidence" value="ECO:0007669"/>
    <property type="project" value="TreeGrafter"/>
</dbReference>
<dbReference type="InterPro" id="IPR009057">
    <property type="entry name" value="Homeodomain-like_sf"/>
</dbReference>
<accession>A0A0S4TV92</accession>
<evidence type="ECO:0000256" key="6">
    <source>
        <dbReference type="SAM" id="MobiDB-lite"/>
    </source>
</evidence>
<dbReference type="AlphaFoldDB" id="A0A0S4TV92"/>
<dbReference type="InterPro" id="IPR050109">
    <property type="entry name" value="HTH-type_TetR-like_transc_reg"/>
</dbReference>
<protein>
    <submittedName>
        <fullName evidence="8">Putative transcription regulator protein, TetR family</fullName>
    </submittedName>
</protein>
<feature type="DNA-binding region" description="H-T-H motif" evidence="5">
    <location>
        <begin position="33"/>
        <end position="52"/>
    </location>
</feature>
<keyword evidence="4" id="KW-0804">Transcription</keyword>
<evidence type="ECO:0000313" key="8">
    <source>
        <dbReference type="EMBL" id="CUV13894.1"/>
    </source>
</evidence>
<keyword evidence="2" id="KW-0805">Transcription regulation</keyword>
<organism evidence="8">
    <name type="scientific">Ralstonia solanacearum</name>
    <name type="common">Pseudomonas solanacearum</name>
    <dbReference type="NCBI Taxonomy" id="305"/>
    <lineage>
        <taxon>Bacteria</taxon>
        <taxon>Pseudomonadati</taxon>
        <taxon>Pseudomonadota</taxon>
        <taxon>Betaproteobacteria</taxon>
        <taxon>Burkholderiales</taxon>
        <taxon>Burkholderiaceae</taxon>
        <taxon>Ralstonia</taxon>
        <taxon>Ralstonia solanacearum species complex</taxon>
    </lineage>
</organism>
<dbReference type="PANTHER" id="PTHR30055:SF234">
    <property type="entry name" value="HTH-TYPE TRANSCRIPTIONAL REGULATOR BETI"/>
    <property type="match status" value="1"/>
</dbReference>
<dbReference type="Pfam" id="PF00440">
    <property type="entry name" value="TetR_N"/>
    <property type="match status" value="1"/>
</dbReference>
<feature type="compositionally biased region" description="Pro residues" evidence="6">
    <location>
        <begin position="219"/>
        <end position="229"/>
    </location>
</feature>
<dbReference type="PANTHER" id="PTHR30055">
    <property type="entry name" value="HTH-TYPE TRANSCRIPTIONAL REGULATOR RUTR"/>
    <property type="match status" value="1"/>
</dbReference>
<keyword evidence="3 5" id="KW-0238">DNA-binding</keyword>
<feature type="region of interest" description="Disordered" evidence="6">
    <location>
        <begin position="175"/>
        <end position="229"/>
    </location>
</feature>
<keyword evidence="1" id="KW-0678">Repressor</keyword>
<dbReference type="PROSITE" id="PS01081">
    <property type="entry name" value="HTH_TETR_1"/>
    <property type="match status" value="1"/>
</dbReference>
<dbReference type="SUPFAM" id="SSF46689">
    <property type="entry name" value="Homeodomain-like"/>
    <property type="match status" value="1"/>
</dbReference>
<name>A0A0S4TV92_RALSL</name>
<evidence type="ECO:0000256" key="2">
    <source>
        <dbReference type="ARBA" id="ARBA00023015"/>
    </source>
</evidence>
<dbReference type="Gene3D" id="1.10.357.10">
    <property type="entry name" value="Tetracycline Repressor, domain 2"/>
    <property type="match status" value="1"/>
</dbReference>
<evidence type="ECO:0000256" key="3">
    <source>
        <dbReference type="ARBA" id="ARBA00023125"/>
    </source>
</evidence>
<dbReference type="GO" id="GO:0003700">
    <property type="term" value="F:DNA-binding transcription factor activity"/>
    <property type="evidence" value="ECO:0007669"/>
    <property type="project" value="TreeGrafter"/>
</dbReference>
<evidence type="ECO:0000256" key="5">
    <source>
        <dbReference type="PROSITE-ProRule" id="PRU00335"/>
    </source>
</evidence>
<feature type="domain" description="HTH tetR-type" evidence="7">
    <location>
        <begin position="10"/>
        <end position="70"/>
    </location>
</feature>
<dbReference type="EMBL" id="LN899819">
    <property type="protein sequence ID" value="CUV13894.1"/>
    <property type="molecule type" value="Genomic_DNA"/>
</dbReference>
<gene>
    <name evidence="8" type="ORF">RUN39_v1_650015</name>
</gene>
<sequence>MARQTRAGAALTRARVIEAAIEVVSERGIRTATLADVAARAGVTRGAVYGHFPGKPALVAAIIDGLLWPLDIGDDLAGYRAHPRPLRRLHAQLSAQLTRCLQTPAQRHVVTLVLRESGYLACPDLEPEAAARCLHALGIGILSEHASRRARGAQIEIRQCLRLFFEGIERAAAGSSNLPARRSPAACPMPPGPSRPSRTALPCPGRMPPKRADRRANRPVPPIAGPRAR</sequence>
<dbReference type="PROSITE" id="PS50977">
    <property type="entry name" value="HTH_TETR_2"/>
    <property type="match status" value="1"/>
</dbReference>